<accession>A0A9D4QDX3</accession>
<protein>
    <recommendedName>
        <fullName evidence="3">MAM domain-containing protein</fullName>
    </recommendedName>
</protein>
<reference evidence="4" key="2">
    <citation type="submission" date="2021-09" db="EMBL/GenBank/DDBJ databases">
        <authorList>
            <person name="Jia N."/>
            <person name="Wang J."/>
            <person name="Shi W."/>
            <person name="Du L."/>
            <person name="Sun Y."/>
            <person name="Zhan W."/>
            <person name="Jiang J."/>
            <person name="Wang Q."/>
            <person name="Zhang B."/>
            <person name="Ji P."/>
            <person name="Sakyi L.B."/>
            <person name="Cui X."/>
            <person name="Yuan T."/>
            <person name="Jiang B."/>
            <person name="Yang W."/>
            <person name="Lam T.T.-Y."/>
            <person name="Chang Q."/>
            <person name="Ding S."/>
            <person name="Wang X."/>
            <person name="Zhu J."/>
            <person name="Ruan X."/>
            <person name="Zhao L."/>
            <person name="Wei J."/>
            <person name="Que T."/>
            <person name="Du C."/>
            <person name="Cheng J."/>
            <person name="Dai P."/>
            <person name="Han X."/>
            <person name="Huang E."/>
            <person name="Gao Y."/>
            <person name="Liu J."/>
            <person name="Shao H."/>
            <person name="Ye R."/>
            <person name="Li L."/>
            <person name="Wei W."/>
            <person name="Wang X."/>
            <person name="Wang C."/>
            <person name="Huo Q."/>
            <person name="Li W."/>
            <person name="Guo W."/>
            <person name="Chen H."/>
            <person name="Chen S."/>
            <person name="Zhou L."/>
            <person name="Zhou L."/>
            <person name="Ni X."/>
            <person name="Tian J."/>
            <person name="Zhou Y."/>
            <person name="Sheng Y."/>
            <person name="Liu T."/>
            <person name="Pan Y."/>
            <person name="Xia L."/>
            <person name="Li J."/>
            <person name="Zhao F."/>
            <person name="Cao W."/>
        </authorList>
    </citation>
    <scope>NUCLEOTIDE SEQUENCE</scope>
    <source>
        <strain evidence="4">Rsan-2018</strain>
        <tissue evidence="4">Larvae</tissue>
    </source>
</reference>
<dbReference type="Proteomes" id="UP000821837">
    <property type="component" value="Chromosome 10"/>
</dbReference>
<sequence>MAARPRGIVPSVVPTLLLLSLTLLSHLASTEINTNPPEPSNVVDGPLPDEYEVPEVSSIDGGDTASTTESDTNDEPNEIHAADGLDVHGEVLSLRPQNDAGRYMAVDSQLVPAGVSRLITPYLPGFPNSMVCLQMMYIVNGPGAERIQVVAQDMGNRPLFSLERRTDFVWKNFAINMTVHQDVRFFIEAYTNGRPGLIAIDDFTYSFDPCR</sequence>
<evidence type="ECO:0000313" key="4">
    <source>
        <dbReference type="EMBL" id="KAH7975858.1"/>
    </source>
</evidence>
<organism evidence="4 5">
    <name type="scientific">Rhipicephalus sanguineus</name>
    <name type="common">Brown dog tick</name>
    <name type="synonym">Ixodes sanguineus</name>
    <dbReference type="NCBI Taxonomy" id="34632"/>
    <lineage>
        <taxon>Eukaryota</taxon>
        <taxon>Metazoa</taxon>
        <taxon>Ecdysozoa</taxon>
        <taxon>Arthropoda</taxon>
        <taxon>Chelicerata</taxon>
        <taxon>Arachnida</taxon>
        <taxon>Acari</taxon>
        <taxon>Parasitiformes</taxon>
        <taxon>Ixodida</taxon>
        <taxon>Ixodoidea</taxon>
        <taxon>Ixodidae</taxon>
        <taxon>Rhipicephalinae</taxon>
        <taxon>Rhipicephalus</taxon>
        <taxon>Rhipicephalus</taxon>
    </lineage>
</organism>
<dbReference type="PROSITE" id="PS50060">
    <property type="entry name" value="MAM_2"/>
    <property type="match status" value="1"/>
</dbReference>
<dbReference type="SUPFAM" id="SSF49899">
    <property type="entry name" value="Concanavalin A-like lectins/glucanases"/>
    <property type="match status" value="1"/>
</dbReference>
<dbReference type="VEuPathDB" id="VectorBase:RSAN_056688"/>
<feature type="domain" description="MAM" evidence="3">
    <location>
        <begin position="98"/>
        <end position="211"/>
    </location>
</feature>
<dbReference type="AlphaFoldDB" id="A0A9D4QDX3"/>
<feature type="signal peptide" evidence="2">
    <location>
        <begin position="1"/>
        <end position="30"/>
    </location>
</feature>
<dbReference type="Pfam" id="PF00629">
    <property type="entry name" value="MAM"/>
    <property type="match status" value="1"/>
</dbReference>
<proteinExistence type="predicted"/>
<gene>
    <name evidence="4" type="ORF">HPB52_006361</name>
</gene>
<keyword evidence="2" id="KW-0732">Signal</keyword>
<keyword evidence="5" id="KW-1185">Reference proteome</keyword>
<dbReference type="Gene3D" id="2.60.120.200">
    <property type="match status" value="1"/>
</dbReference>
<dbReference type="GO" id="GO:0016020">
    <property type="term" value="C:membrane"/>
    <property type="evidence" value="ECO:0007669"/>
    <property type="project" value="InterPro"/>
</dbReference>
<dbReference type="EMBL" id="JABSTV010001246">
    <property type="protein sequence ID" value="KAH7975858.1"/>
    <property type="molecule type" value="Genomic_DNA"/>
</dbReference>
<comment type="caution">
    <text evidence="4">The sequence shown here is derived from an EMBL/GenBank/DDBJ whole genome shotgun (WGS) entry which is preliminary data.</text>
</comment>
<dbReference type="InterPro" id="IPR000998">
    <property type="entry name" value="MAM_dom"/>
</dbReference>
<feature type="chain" id="PRO_5038559436" description="MAM domain-containing protein" evidence="2">
    <location>
        <begin position="31"/>
        <end position="211"/>
    </location>
</feature>
<evidence type="ECO:0000313" key="5">
    <source>
        <dbReference type="Proteomes" id="UP000821837"/>
    </source>
</evidence>
<reference evidence="4" key="1">
    <citation type="journal article" date="2020" name="Cell">
        <title>Large-Scale Comparative Analyses of Tick Genomes Elucidate Their Genetic Diversity and Vector Capacities.</title>
        <authorList>
            <consortium name="Tick Genome and Microbiome Consortium (TIGMIC)"/>
            <person name="Jia N."/>
            <person name="Wang J."/>
            <person name="Shi W."/>
            <person name="Du L."/>
            <person name="Sun Y."/>
            <person name="Zhan W."/>
            <person name="Jiang J.F."/>
            <person name="Wang Q."/>
            <person name="Zhang B."/>
            <person name="Ji P."/>
            <person name="Bell-Sakyi L."/>
            <person name="Cui X.M."/>
            <person name="Yuan T.T."/>
            <person name="Jiang B.G."/>
            <person name="Yang W.F."/>
            <person name="Lam T.T."/>
            <person name="Chang Q.C."/>
            <person name="Ding S.J."/>
            <person name="Wang X.J."/>
            <person name="Zhu J.G."/>
            <person name="Ruan X.D."/>
            <person name="Zhao L."/>
            <person name="Wei J.T."/>
            <person name="Ye R.Z."/>
            <person name="Que T.C."/>
            <person name="Du C.H."/>
            <person name="Zhou Y.H."/>
            <person name="Cheng J.X."/>
            <person name="Dai P.F."/>
            <person name="Guo W.B."/>
            <person name="Han X.H."/>
            <person name="Huang E.J."/>
            <person name="Li L.F."/>
            <person name="Wei W."/>
            <person name="Gao Y.C."/>
            <person name="Liu J.Z."/>
            <person name="Shao H.Z."/>
            <person name="Wang X."/>
            <person name="Wang C.C."/>
            <person name="Yang T.C."/>
            <person name="Huo Q.B."/>
            <person name="Li W."/>
            <person name="Chen H.Y."/>
            <person name="Chen S.E."/>
            <person name="Zhou L.G."/>
            <person name="Ni X.B."/>
            <person name="Tian J.H."/>
            <person name="Sheng Y."/>
            <person name="Liu T."/>
            <person name="Pan Y.S."/>
            <person name="Xia L.Y."/>
            <person name="Li J."/>
            <person name="Zhao F."/>
            <person name="Cao W.C."/>
        </authorList>
    </citation>
    <scope>NUCLEOTIDE SEQUENCE</scope>
    <source>
        <strain evidence="4">Rsan-2018</strain>
    </source>
</reference>
<feature type="region of interest" description="Disordered" evidence="1">
    <location>
        <begin position="31"/>
        <end position="75"/>
    </location>
</feature>
<evidence type="ECO:0000256" key="2">
    <source>
        <dbReference type="SAM" id="SignalP"/>
    </source>
</evidence>
<evidence type="ECO:0000256" key="1">
    <source>
        <dbReference type="SAM" id="MobiDB-lite"/>
    </source>
</evidence>
<name>A0A9D4QDX3_RHISA</name>
<evidence type="ECO:0000259" key="3">
    <source>
        <dbReference type="PROSITE" id="PS50060"/>
    </source>
</evidence>
<dbReference type="InterPro" id="IPR013320">
    <property type="entry name" value="ConA-like_dom_sf"/>
</dbReference>